<feature type="compositionally biased region" description="Basic and acidic residues" evidence="1">
    <location>
        <begin position="328"/>
        <end position="337"/>
    </location>
</feature>
<evidence type="ECO:0000313" key="2">
    <source>
        <dbReference type="EMBL" id="PPQ74283.1"/>
    </source>
</evidence>
<evidence type="ECO:0000256" key="1">
    <source>
        <dbReference type="SAM" id="MobiDB-lite"/>
    </source>
</evidence>
<reference evidence="2 3" key="1">
    <citation type="journal article" date="2018" name="Evol. Lett.">
        <title>Horizontal gene cluster transfer increased hallucinogenic mushroom diversity.</title>
        <authorList>
            <person name="Reynolds H.T."/>
            <person name="Vijayakumar V."/>
            <person name="Gluck-Thaler E."/>
            <person name="Korotkin H.B."/>
            <person name="Matheny P.B."/>
            <person name="Slot J.C."/>
        </authorList>
    </citation>
    <scope>NUCLEOTIDE SEQUENCE [LARGE SCALE GENOMIC DNA]</scope>
    <source>
        <strain evidence="2 3">2631</strain>
    </source>
</reference>
<feature type="compositionally biased region" description="Basic and acidic residues" evidence="1">
    <location>
        <begin position="366"/>
        <end position="388"/>
    </location>
</feature>
<feature type="region of interest" description="Disordered" evidence="1">
    <location>
        <begin position="43"/>
        <end position="66"/>
    </location>
</feature>
<sequence length="388" mass="42593">RHVRQHSEHSVQRQRIVGCVVSYQQQLRGEYTPNDAHPRAYFHQRQCRSRRRSGGTGHIDARNARKTKTKHALRFAAACVPSGGIKQLKSYSGGLGLGKGLGKATGISLGGGRDRVMGAGGMASSPTRASRLWWFCGWRFWGARAYWATIGVGQAVISRHGGVKAVVWDKDLMGRGVVWGKKEERGREGEGEREFGFDAEKMFRITIKLGLVCTPNAQNWMEFEIYGEQTKRSRPSSISAPPMHGVGTIRSHHGPAGAAGAVVRLQYGDDGGLSSDTGDDQPTAVPLFPSAAHVDVDVVGEDTQRASAGFVNPSPALSPTAMSRFNPKKLEEEEGQRRRLRHLPVHVQGNLMPPDAKWARSAAKKANKEKEGEKEKEKEERRNKFGGL</sequence>
<proteinExistence type="predicted"/>
<comment type="caution">
    <text evidence="2">The sequence shown here is derived from an EMBL/GenBank/DDBJ whole genome shotgun (WGS) entry which is preliminary data.</text>
</comment>
<dbReference type="Proteomes" id="UP000283269">
    <property type="component" value="Unassembled WGS sequence"/>
</dbReference>
<gene>
    <name evidence="2" type="ORF">CVT25_000257</name>
</gene>
<dbReference type="InParanoid" id="A0A409W7E6"/>
<dbReference type="AlphaFoldDB" id="A0A409W7E6"/>
<name>A0A409W7E6_PSICY</name>
<feature type="non-terminal residue" evidence="2">
    <location>
        <position position="1"/>
    </location>
</feature>
<dbReference type="EMBL" id="NHYD01003708">
    <property type="protein sequence ID" value="PPQ74283.1"/>
    <property type="molecule type" value="Genomic_DNA"/>
</dbReference>
<keyword evidence="3" id="KW-1185">Reference proteome</keyword>
<dbReference type="STRING" id="93625.A0A409W7E6"/>
<organism evidence="2 3">
    <name type="scientific">Psilocybe cyanescens</name>
    <dbReference type="NCBI Taxonomy" id="93625"/>
    <lineage>
        <taxon>Eukaryota</taxon>
        <taxon>Fungi</taxon>
        <taxon>Dikarya</taxon>
        <taxon>Basidiomycota</taxon>
        <taxon>Agaricomycotina</taxon>
        <taxon>Agaricomycetes</taxon>
        <taxon>Agaricomycetidae</taxon>
        <taxon>Agaricales</taxon>
        <taxon>Agaricineae</taxon>
        <taxon>Strophariaceae</taxon>
        <taxon>Psilocybe</taxon>
    </lineage>
</organism>
<feature type="compositionally biased region" description="Basic residues" evidence="1">
    <location>
        <begin position="43"/>
        <end position="53"/>
    </location>
</feature>
<feature type="region of interest" description="Disordered" evidence="1">
    <location>
        <begin position="308"/>
        <end position="388"/>
    </location>
</feature>
<accession>A0A409W7E6</accession>
<protein>
    <submittedName>
        <fullName evidence="2">Uncharacterized protein</fullName>
    </submittedName>
</protein>
<feature type="region of interest" description="Disordered" evidence="1">
    <location>
        <begin position="232"/>
        <end position="255"/>
    </location>
</feature>
<evidence type="ECO:0000313" key="3">
    <source>
        <dbReference type="Proteomes" id="UP000283269"/>
    </source>
</evidence>